<protein>
    <recommendedName>
        <fullName evidence="4">DUF1598 domain-containing protein</fullName>
    </recommendedName>
</protein>
<evidence type="ECO:0000256" key="1">
    <source>
        <dbReference type="SAM" id="Phobius"/>
    </source>
</evidence>
<dbReference type="AlphaFoldDB" id="A0A5C6EHM6"/>
<keyword evidence="1" id="KW-0472">Membrane</keyword>
<dbReference type="OrthoDB" id="233246at2"/>
<keyword evidence="3" id="KW-1185">Reference proteome</keyword>
<evidence type="ECO:0000313" key="2">
    <source>
        <dbReference type="EMBL" id="TWU47126.1"/>
    </source>
</evidence>
<name>A0A5C6EHM6_9BACT</name>
<proteinExistence type="predicted"/>
<reference evidence="2 3" key="1">
    <citation type="submission" date="2019-02" db="EMBL/GenBank/DDBJ databases">
        <title>Deep-cultivation of Planctomycetes and their phenomic and genomic characterization uncovers novel biology.</title>
        <authorList>
            <person name="Wiegand S."/>
            <person name="Jogler M."/>
            <person name="Boedeker C."/>
            <person name="Pinto D."/>
            <person name="Vollmers J."/>
            <person name="Rivas-Marin E."/>
            <person name="Kohn T."/>
            <person name="Peeters S.H."/>
            <person name="Heuer A."/>
            <person name="Rast P."/>
            <person name="Oberbeckmann S."/>
            <person name="Bunk B."/>
            <person name="Jeske O."/>
            <person name="Meyerdierks A."/>
            <person name="Storesund J.E."/>
            <person name="Kallscheuer N."/>
            <person name="Luecker S."/>
            <person name="Lage O.M."/>
            <person name="Pohl T."/>
            <person name="Merkel B.J."/>
            <person name="Hornburger P."/>
            <person name="Mueller R.-W."/>
            <person name="Bruemmer F."/>
            <person name="Labrenz M."/>
            <person name="Spormann A.M."/>
            <person name="Op Den Camp H."/>
            <person name="Overmann J."/>
            <person name="Amann R."/>
            <person name="Jetten M.S.M."/>
            <person name="Mascher T."/>
            <person name="Medema M.H."/>
            <person name="Devos D.P."/>
            <person name="Kaster A.-K."/>
            <person name="Ovreas L."/>
            <person name="Rohde M."/>
            <person name="Galperin M.Y."/>
            <person name="Jogler C."/>
        </authorList>
    </citation>
    <scope>NUCLEOTIDE SEQUENCE [LARGE SCALE GENOMIC DNA]</scope>
    <source>
        <strain evidence="2 3">Poly59</strain>
    </source>
</reference>
<comment type="caution">
    <text evidence="2">The sequence shown here is derived from an EMBL/GenBank/DDBJ whole genome shotgun (WGS) entry which is preliminary data.</text>
</comment>
<dbReference type="EMBL" id="SJPX01000006">
    <property type="protein sequence ID" value="TWU47126.1"/>
    <property type="molecule type" value="Genomic_DNA"/>
</dbReference>
<dbReference type="Pfam" id="PF07643">
    <property type="entry name" value="DUF1598"/>
    <property type="match status" value="1"/>
</dbReference>
<dbReference type="InterPro" id="IPR011487">
    <property type="entry name" value="DUF1598"/>
</dbReference>
<organism evidence="2 3">
    <name type="scientific">Rubripirellula reticaptiva</name>
    <dbReference type="NCBI Taxonomy" id="2528013"/>
    <lineage>
        <taxon>Bacteria</taxon>
        <taxon>Pseudomonadati</taxon>
        <taxon>Planctomycetota</taxon>
        <taxon>Planctomycetia</taxon>
        <taxon>Pirellulales</taxon>
        <taxon>Pirellulaceae</taxon>
        <taxon>Rubripirellula</taxon>
    </lineage>
</organism>
<evidence type="ECO:0000313" key="3">
    <source>
        <dbReference type="Proteomes" id="UP000317977"/>
    </source>
</evidence>
<feature type="transmembrane region" description="Helical" evidence="1">
    <location>
        <begin position="14"/>
        <end position="36"/>
    </location>
</feature>
<sequence length="466" mass="50341">MDLAPRTLRSIKQLFMVPVCSAAIVGVGMLGAAVSVHGGITGIGSQRSVGGVMIDAAGVVRTATLDEKQELANALRQNIVPAEGMLNDTTELRMISLAGLQKAILQRDMDGQPIPEDIEFLAGLQQIDYVFVDQDKHDIVIAGPAEPWKMLDDGSVVGTVSGDSTMRLADLVVAMRSVETARQAGISCSIEPTPEGRRRLQQMLSRVKLRPGQNPVAMEASMKEAFGPQMILLTGIPGDSRYARTMVAADFEMKRVAMGLAPSPVAGLPSFLEMAKNDRQAISANPRWWMACDYDAMSKTDDGLAWKLAGRRVKTMTEQDLVASDGTAKASGRKEKMAQLWADKMTESFSELSKAIPVFADLENVMDLTVVATLIVQENLAAKAGIDLSTLSQTENSIELAQYSVPRSVDPQCSFIHGRNGWVVTASGGVDVNAFEIVEKQKVDASISETRQAALASAGDRWWWNK</sequence>
<evidence type="ECO:0008006" key="4">
    <source>
        <dbReference type="Google" id="ProtNLM"/>
    </source>
</evidence>
<keyword evidence="1" id="KW-0812">Transmembrane</keyword>
<keyword evidence="1" id="KW-1133">Transmembrane helix</keyword>
<dbReference type="Proteomes" id="UP000317977">
    <property type="component" value="Unassembled WGS sequence"/>
</dbReference>
<gene>
    <name evidence="2" type="ORF">Poly59_61000</name>
</gene>
<accession>A0A5C6EHM6</accession>